<name>A0A7S1F1I0_NOCSC</name>
<proteinExistence type="predicted"/>
<feature type="domain" description="CSD" evidence="1">
    <location>
        <begin position="96"/>
        <end position="160"/>
    </location>
</feature>
<dbReference type="Pfam" id="PF00313">
    <property type="entry name" value="CSD"/>
    <property type="match status" value="2"/>
</dbReference>
<dbReference type="InterPro" id="IPR050181">
    <property type="entry name" value="Cold_shock_domain"/>
</dbReference>
<dbReference type="InterPro" id="IPR012340">
    <property type="entry name" value="NA-bd_OB-fold"/>
</dbReference>
<accession>A0A7S1F1I0</accession>
<reference evidence="2" key="1">
    <citation type="submission" date="2021-01" db="EMBL/GenBank/DDBJ databases">
        <authorList>
            <person name="Corre E."/>
            <person name="Pelletier E."/>
            <person name="Niang G."/>
            <person name="Scheremetjew M."/>
            <person name="Finn R."/>
            <person name="Kale V."/>
            <person name="Holt S."/>
            <person name="Cochrane G."/>
            <person name="Meng A."/>
            <person name="Brown T."/>
            <person name="Cohen L."/>
        </authorList>
    </citation>
    <scope>NUCLEOTIDE SEQUENCE</scope>
</reference>
<sequence>MMFTTFCSSGFCDHESPADCETIDPYAGVVSVLQDVLAEIALAAFMAILVRAISPSAFSFFANTAKTKRKGLNFESKQECSVVQDSPSAARCEDIRLFGTIKSFSIMHGYGFIFRNDVHDDVRFSMVDVESEDKTSLRTGAVVSFSIGQSSNNHALHVQSTFEGQLKWFDRANCYGFISCESTHFNTDIWFSMCDVLTPESCLQQGSSVRFDAYRGQNGKVRARRVRIIDPALLVNHVTGYVKFFIPEKGHGFITCKESQSDVWFSQEDVPCDHVRYLTAGLPLRFKLDSSNPKPRAREVEVVLLPEVNATVKTFSDQSGYGFVSCDGIDGDVWFAGAAVLSPQRRPLGPGMRVRVEVFQMEDGKYRAFRVHRWEDDKVPHVV</sequence>
<protein>
    <recommendedName>
        <fullName evidence="1">CSD domain-containing protein</fullName>
    </recommendedName>
</protein>
<evidence type="ECO:0000313" key="2">
    <source>
        <dbReference type="EMBL" id="CAD8837168.1"/>
    </source>
</evidence>
<dbReference type="PANTHER" id="PTHR11544">
    <property type="entry name" value="COLD SHOCK DOMAIN CONTAINING PROTEINS"/>
    <property type="match status" value="1"/>
</dbReference>
<organism evidence="2">
    <name type="scientific">Noctiluca scintillans</name>
    <name type="common">Sea sparkle</name>
    <name type="synonym">Red tide dinoflagellate</name>
    <dbReference type="NCBI Taxonomy" id="2966"/>
    <lineage>
        <taxon>Eukaryota</taxon>
        <taxon>Sar</taxon>
        <taxon>Alveolata</taxon>
        <taxon>Dinophyceae</taxon>
        <taxon>Noctilucales</taxon>
        <taxon>Noctilucaceae</taxon>
        <taxon>Noctiluca</taxon>
    </lineage>
</organism>
<evidence type="ECO:0000259" key="1">
    <source>
        <dbReference type="PROSITE" id="PS51857"/>
    </source>
</evidence>
<dbReference type="InterPro" id="IPR011129">
    <property type="entry name" value="CSD"/>
</dbReference>
<dbReference type="Gene3D" id="2.40.50.140">
    <property type="entry name" value="Nucleic acid-binding proteins"/>
    <property type="match status" value="4"/>
</dbReference>
<feature type="domain" description="CSD" evidence="1">
    <location>
        <begin position="237"/>
        <end position="302"/>
    </location>
</feature>
<dbReference type="AlphaFoldDB" id="A0A7S1F1I0"/>
<dbReference type="InterPro" id="IPR002059">
    <property type="entry name" value="CSP_DNA-bd"/>
</dbReference>
<dbReference type="PRINTS" id="PR00050">
    <property type="entry name" value="COLDSHOCK"/>
</dbReference>
<gene>
    <name evidence="2" type="ORF">NSCI0253_LOCUS11516</name>
</gene>
<dbReference type="EMBL" id="HBFQ01016572">
    <property type="protein sequence ID" value="CAD8837168.1"/>
    <property type="molecule type" value="Transcribed_RNA"/>
</dbReference>
<dbReference type="SMART" id="SM00357">
    <property type="entry name" value="CSP"/>
    <property type="match status" value="4"/>
</dbReference>
<dbReference type="SUPFAM" id="SSF50249">
    <property type="entry name" value="Nucleic acid-binding proteins"/>
    <property type="match status" value="4"/>
</dbReference>
<dbReference type="GO" id="GO:0003676">
    <property type="term" value="F:nucleic acid binding"/>
    <property type="evidence" value="ECO:0007669"/>
    <property type="project" value="InterPro"/>
</dbReference>
<dbReference type="PROSITE" id="PS51857">
    <property type="entry name" value="CSD_2"/>
    <property type="match status" value="2"/>
</dbReference>